<organism evidence="1 2">
    <name type="scientific">Catharanthus roseus</name>
    <name type="common">Madagascar periwinkle</name>
    <name type="synonym">Vinca rosea</name>
    <dbReference type="NCBI Taxonomy" id="4058"/>
    <lineage>
        <taxon>Eukaryota</taxon>
        <taxon>Viridiplantae</taxon>
        <taxon>Streptophyta</taxon>
        <taxon>Embryophyta</taxon>
        <taxon>Tracheophyta</taxon>
        <taxon>Spermatophyta</taxon>
        <taxon>Magnoliopsida</taxon>
        <taxon>eudicotyledons</taxon>
        <taxon>Gunneridae</taxon>
        <taxon>Pentapetalae</taxon>
        <taxon>asterids</taxon>
        <taxon>lamiids</taxon>
        <taxon>Gentianales</taxon>
        <taxon>Apocynaceae</taxon>
        <taxon>Rauvolfioideae</taxon>
        <taxon>Vinceae</taxon>
        <taxon>Catharanthinae</taxon>
        <taxon>Catharanthus</taxon>
    </lineage>
</organism>
<name>A0ACC0AUK0_CATRO</name>
<reference evidence="2" key="1">
    <citation type="journal article" date="2023" name="Nat. Plants">
        <title>Single-cell RNA sequencing provides a high-resolution roadmap for understanding the multicellular compartmentation of specialized metabolism.</title>
        <authorList>
            <person name="Sun S."/>
            <person name="Shen X."/>
            <person name="Li Y."/>
            <person name="Li Y."/>
            <person name="Wang S."/>
            <person name="Li R."/>
            <person name="Zhang H."/>
            <person name="Shen G."/>
            <person name="Guo B."/>
            <person name="Wei J."/>
            <person name="Xu J."/>
            <person name="St-Pierre B."/>
            <person name="Chen S."/>
            <person name="Sun C."/>
        </authorList>
    </citation>
    <scope>NUCLEOTIDE SEQUENCE [LARGE SCALE GENOMIC DNA]</scope>
</reference>
<protein>
    <submittedName>
        <fullName evidence="1">Uncharacterized protein</fullName>
    </submittedName>
</protein>
<keyword evidence="2" id="KW-1185">Reference proteome</keyword>
<evidence type="ECO:0000313" key="2">
    <source>
        <dbReference type="Proteomes" id="UP001060085"/>
    </source>
</evidence>
<comment type="caution">
    <text evidence="1">The sequence shown here is derived from an EMBL/GenBank/DDBJ whole genome shotgun (WGS) entry which is preliminary data.</text>
</comment>
<proteinExistence type="predicted"/>
<accession>A0ACC0AUK0</accession>
<dbReference type="Proteomes" id="UP001060085">
    <property type="component" value="Linkage Group LG05"/>
</dbReference>
<evidence type="ECO:0000313" key="1">
    <source>
        <dbReference type="EMBL" id="KAI5663950.1"/>
    </source>
</evidence>
<dbReference type="EMBL" id="CM044705">
    <property type="protein sequence ID" value="KAI5663950.1"/>
    <property type="molecule type" value="Genomic_DNA"/>
</dbReference>
<sequence length="239" mass="27230">MDVPVEDVAFQENVDIGKGSTIDALIEDVGPLVHDSRSSKEHDSSRTEETIRLQPSSRAATYIKAVFQEWFNGPYHTWNRTQGQRGWGAEKHKGGSISFTETIVKWQKDLIERFSWSKYLKELHKHQKERRRGKKFHEVRRKAEEDAEASGTPMPDDLQLMAIIAGGVNRGHLYRAGSKAVHFIDESSRAAAGLVSCCLDHKQRLIGGLRMLYREYLPPSTSTYGGYSSIMIWHTFHSR</sequence>
<gene>
    <name evidence="1" type="ORF">M9H77_23273</name>
</gene>